<feature type="region of interest" description="Disordered" evidence="1">
    <location>
        <begin position="504"/>
        <end position="546"/>
    </location>
</feature>
<feature type="compositionally biased region" description="Low complexity" evidence="1">
    <location>
        <begin position="322"/>
        <end position="338"/>
    </location>
</feature>
<feature type="region of interest" description="Disordered" evidence="1">
    <location>
        <begin position="1"/>
        <end position="41"/>
    </location>
</feature>
<accession>A0ABW6LU85</accession>
<dbReference type="InterPro" id="IPR024983">
    <property type="entry name" value="CHAT_dom"/>
</dbReference>
<dbReference type="EMBL" id="JBIAHM010000001">
    <property type="protein sequence ID" value="MFE9597239.1"/>
    <property type="molecule type" value="Genomic_DNA"/>
</dbReference>
<gene>
    <name evidence="3" type="ORF">ACFYNQ_01525</name>
</gene>
<protein>
    <submittedName>
        <fullName evidence="3">CHAT domain-containing protein</fullName>
    </submittedName>
</protein>
<feature type="domain" description="CHAT" evidence="2">
    <location>
        <begin position="770"/>
        <end position="1041"/>
    </location>
</feature>
<evidence type="ECO:0000256" key="1">
    <source>
        <dbReference type="SAM" id="MobiDB-lite"/>
    </source>
</evidence>
<name>A0ABW6LU85_9ACTN</name>
<sequence length="1042" mass="110045">MPDDAEWPRTAGDRDSRGAGGDGGSGDGARHDRDARETPWTRDEFDAAVDALRGSSLPGLDVTPAQWRTMLRDDSEASRFRGALSDAVRRFVTDRRRVDASLQQRDIALQLRELGGAVLAQWGRTHDPRALHMAVALWREVVAIAWLTDVVTSIGDLAARFLDAYWRDPALPLLDTAVRLGEDAVFDPPAFPQTRPRRLLVLAEALRCRFEHTADRGALVMARMRYEEASSAPDTREAALAGLAAVHAHIAELTGVPPSLDGAAGAGPSQRPRPADASGDGGRVVPAWPDSVGWGDATPESGWPGYVGQGGAESASTWPGSGRAAYAATGGPAAPGRPTATGPPTGPLVRAAELGDLAAAHLERFLRAGDSARLEEAIDALRRALALTPADHRDRPLRLVRLGIALRHAYRRRPDAATAAEAVAVCRSALTAAIDRETLRTGAVVALALALVARYGADGGGPEHLAEARLLAAELAHAYPPGHPRRDAALAELADVPELAEAAGVSTGPAHSAYQTHPAQPGPPSPPASPAPPVPPAPSRLAPPRGSALAEDALRRAHLLVEGAAFSLSHSDPRTAESAYAEAARTVGAPLRVRGLATQQWAQLAAENGDFDAATEAYRLAVDLLPELVAELERRDDQEHQLQPFAGLASDAAACALNRGADPAEALDLLERGRCVLFSRALGEPPVRVDEVVRSQVAAHGPVVVVNVSRFGSHALVLTADETRVIPLYRLTPEAIQDRRVALDLAQDLLRAPTAAAELRHAAGRFVTSLLGWLWDVIAGPVLDTLGLGPAPDPLPRLWWLPTGQLSLLPLHAAGHHAAADGRSTLDRVVSSYTPTLHQLLRARASVARRPPDRSLVVAIGETAGARLPAARGEAAVAGTYLPNARVLLDEAADPATVRTHLATAGWVHIACHATTDVADPSANRLALTGGYLSVVDVGRMRVPDAYFAYLSACGTARGGDVLSDEVIHIASAFQLAGYPHVIGTLWPIVDDVAARIATDLYADLAPAADPARLLHTAVRRIRDEYAGNSPLLWSSHLHTGP</sequence>
<dbReference type="Proteomes" id="UP001601303">
    <property type="component" value="Unassembled WGS sequence"/>
</dbReference>
<feature type="compositionally biased region" description="Basic and acidic residues" evidence="1">
    <location>
        <begin position="28"/>
        <end position="41"/>
    </location>
</feature>
<evidence type="ECO:0000259" key="2">
    <source>
        <dbReference type="Pfam" id="PF12770"/>
    </source>
</evidence>
<evidence type="ECO:0000313" key="4">
    <source>
        <dbReference type="Proteomes" id="UP001601303"/>
    </source>
</evidence>
<keyword evidence="4" id="KW-1185">Reference proteome</keyword>
<proteinExistence type="predicted"/>
<comment type="caution">
    <text evidence="3">The sequence shown here is derived from an EMBL/GenBank/DDBJ whole genome shotgun (WGS) entry which is preliminary data.</text>
</comment>
<feature type="compositionally biased region" description="Pro residues" evidence="1">
    <location>
        <begin position="520"/>
        <end position="538"/>
    </location>
</feature>
<organism evidence="3 4">
    <name type="scientific">Streptomyces hokutonensis</name>
    <dbReference type="NCBI Taxonomy" id="1306990"/>
    <lineage>
        <taxon>Bacteria</taxon>
        <taxon>Bacillati</taxon>
        <taxon>Actinomycetota</taxon>
        <taxon>Actinomycetes</taxon>
        <taxon>Kitasatosporales</taxon>
        <taxon>Streptomycetaceae</taxon>
        <taxon>Streptomyces</taxon>
    </lineage>
</organism>
<evidence type="ECO:0000313" key="3">
    <source>
        <dbReference type="EMBL" id="MFE9597239.1"/>
    </source>
</evidence>
<dbReference type="RefSeq" id="WP_388101726.1">
    <property type="nucleotide sequence ID" value="NZ_JBIAHM010000001.1"/>
</dbReference>
<feature type="region of interest" description="Disordered" evidence="1">
    <location>
        <begin position="310"/>
        <end position="338"/>
    </location>
</feature>
<reference evidence="3 4" key="1">
    <citation type="submission" date="2024-10" db="EMBL/GenBank/DDBJ databases">
        <title>The Natural Products Discovery Center: Release of the First 8490 Sequenced Strains for Exploring Actinobacteria Biosynthetic Diversity.</title>
        <authorList>
            <person name="Kalkreuter E."/>
            <person name="Kautsar S.A."/>
            <person name="Yang D."/>
            <person name="Bader C.D."/>
            <person name="Teijaro C.N."/>
            <person name="Fluegel L."/>
            <person name="Davis C.M."/>
            <person name="Simpson J.R."/>
            <person name="Lauterbach L."/>
            <person name="Steele A.D."/>
            <person name="Gui C."/>
            <person name="Meng S."/>
            <person name="Li G."/>
            <person name="Viehrig K."/>
            <person name="Ye F."/>
            <person name="Su P."/>
            <person name="Kiefer A.F."/>
            <person name="Nichols A."/>
            <person name="Cepeda A.J."/>
            <person name="Yan W."/>
            <person name="Fan B."/>
            <person name="Jiang Y."/>
            <person name="Adhikari A."/>
            <person name="Zheng C.-J."/>
            <person name="Schuster L."/>
            <person name="Cowan T.M."/>
            <person name="Smanski M.J."/>
            <person name="Chevrette M.G."/>
            <person name="De Carvalho L.P.S."/>
            <person name="Shen B."/>
        </authorList>
    </citation>
    <scope>NUCLEOTIDE SEQUENCE [LARGE SCALE GENOMIC DNA]</scope>
    <source>
        <strain evidence="3 4">NPDC006488</strain>
    </source>
</reference>
<feature type="compositionally biased region" description="Gly residues" evidence="1">
    <location>
        <begin position="18"/>
        <end position="27"/>
    </location>
</feature>
<dbReference type="Pfam" id="PF12770">
    <property type="entry name" value="CHAT"/>
    <property type="match status" value="1"/>
</dbReference>
<feature type="region of interest" description="Disordered" evidence="1">
    <location>
        <begin position="257"/>
        <end position="282"/>
    </location>
</feature>